<dbReference type="InterPro" id="IPR013134">
    <property type="entry name" value="Zn_hook_RAD50"/>
</dbReference>
<evidence type="ECO:0000256" key="4">
    <source>
        <dbReference type="ARBA" id="ARBA00022801"/>
    </source>
</evidence>
<keyword evidence="7 10" id="KW-0175">Coiled coil</keyword>
<dbReference type="KEGG" id="thg:TCELL_1287"/>
<dbReference type="HOGENOM" id="CLU_004785_0_2_2"/>
<evidence type="ECO:0000256" key="5">
    <source>
        <dbReference type="ARBA" id="ARBA00022833"/>
    </source>
</evidence>
<keyword evidence="2" id="KW-0547">Nucleotide-binding</keyword>
<dbReference type="PANTHER" id="PTHR32114:SF2">
    <property type="entry name" value="ABC TRANSPORTER ABCH.3"/>
    <property type="match status" value="1"/>
</dbReference>
<dbReference type="Gene3D" id="1.10.287.510">
    <property type="entry name" value="Helix hairpin bin"/>
    <property type="match status" value="1"/>
</dbReference>
<dbReference type="GeneID" id="13013608"/>
<organism evidence="12 13">
    <name type="scientific">Thermogladius calderae (strain DSM 22663 / VKM B-2946 / 1633)</name>
    <dbReference type="NCBI Taxonomy" id="1184251"/>
    <lineage>
        <taxon>Archaea</taxon>
        <taxon>Thermoproteota</taxon>
        <taxon>Thermoprotei</taxon>
        <taxon>Desulfurococcales</taxon>
        <taxon>Desulfurococcaceae</taxon>
        <taxon>Thermogladius</taxon>
    </lineage>
</organism>
<evidence type="ECO:0000259" key="11">
    <source>
        <dbReference type="PROSITE" id="PS51131"/>
    </source>
</evidence>
<dbReference type="InterPro" id="IPR038729">
    <property type="entry name" value="Rad50/SbcC_AAA"/>
</dbReference>
<protein>
    <recommendedName>
        <fullName evidence="11">Zinc-hook domain-containing protein</fullName>
    </recommendedName>
</protein>
<feature type="coiled-coil region" evidence="10">
    <location>
        <begin position="212"/>
        <end position="381"/>
    </location>
</feature>
<evidence type="ECO:0000256" key="7">
    <source>
        <dbReference type="ARBA" id="ARBA00023054"/>
    </source>
</evidence>
<name>I3TG22_THEC1</name>
<dbReference type="Pfam" id="PF13476">
    <property type="entry name" value="AAA_23"/>
    <property type="match status" value="1"/>
</dbReference>
<dbReference type="SMART" id="SM00382">
    <property type="entry name" value="AAA"/>
    <property type="match status" value="1"/>
</dbReference>
<dbReference type="InterPro" id="IPR003593">
    <property type="entry name" value="AAA+_ATPase"/>
</dbReference>
<evidence type="ECO:0000313" key="13">
    <source>
        <dbReference type="Proteomes" id="UP000005270"/>
    </source>
</evidence>
<keyword evidence="5 9" id="KW-0862">Zinc</keyword>
<evidence type="ECO:0000256" key="3">
    <source>
        <dbReference type="ARBA" id="ARBA00022763"/>
    </source>
</evidence>
<keyword evidence="8" id="KW-0234">DNA repair</keyword>
<evidence type="ECO:0000256" key="9">
    <source>
        <dbReference type="PROSITE-ProRule" id="PRU00471"/>
    </source>
</evidence>
<proteinExistence type="predicted"/>
<evidence type="ECO:0000256" key="10">
    <source>
        <dbReference type="SAM" id="Coils"/>
    </source>
</evidence>
<evidence type="ECO:0000256" key="6">
    <source>
        <dbReference type="ARBA" id="ARBA00022840"/>
    </source>
</evidence>
<keyword evidence="6" id="KW-0067">ATP-binding</keyword>
<dbReference type="RefSeq" id="WP_014737960.1">
    <property type="nucleotide sequence ID" value="NC_017954.1"/>
</dbReference>
<dbReference type="SUPFAM" id="SSF75712">
    <property type="entry name" value="Rad50 coiled-coil Zn hook"/>
    <property type="match status" value="1"/>
</dbReference>
<evidence type="ECO:0000256" key="2">
    <source>
        <dbReference type="ARBA" id="ARBA00022741"/>
    </source>
</evidence>
<dbReference type="InParanoid" id="I3TG22"/>
<dbReference type="GO" id="GO:0005524">
    <property type="term" value="F:ATP binding"/>
    <property type="evidence" value="ECO:0007669"/>
    <property type="project" value="UniProtKB-KW"/>
</dbReference>
<keyword evidence="3" id="KW-0227">DNA damage</keyword>
<evidence type="ECO:0000313" key="12">
    <source>
        <dbReference type="EMBL" id="AFK51710.1"/>
    </source>
</evidence>
<feature type="domain" description="Zinc-hook" evidence="11">
    <location>
        <begin position="347"/>
        <end position="446"/>
    </location>
</feature>
<dbReference type="OrthoDB" id="19259at2157"/>
<accession>I3TG22</accession>
<sequence>MRILGVYLENIRSFRKGLIVFPPRGITVIQGEVGSGKTSILMSIAYAFETPTGGRVEYADAFATPQPRHLLRTGESRGLIRVLVKQGNRLFLLERVLQREGDRVVNSGNAIYVYELLGEGGLQVKPVLKLRLSSGEYIEKLRSLLGLVEKSGRQRPEVFTNIIYSPQFNLTSILELEPSKRREVIEIALGLSRYTDFRANVSKVIDAIGEKVKGVQLELSRLEDTLRSLDKQGLQSRVKKIEEEKARVKRELEKVVSAREKAEKELEDVNNDILKVNSVIQEKRGLISRLQQENRLLRDKINAVKSKLASYTQVLGVSLDNLDEATKKVEEEIRAIQQRELGLRERLNALITREKDVIAEENRLDAEIAMLERRLGEVESDYREKEGIVKKGICPVCGQRIPHEHGLRLLAELREKAAKIKEELEEARRRRGVVREERSRLRSEIDKVQAELVDLSGTKDRVREAEKLLLELKSLMERVAEVASNEEAIKRMQQEVESLEATLREKKEKYASLKNELNRLREAERAMSNRLSELEGELRTLNDQLQKIQVLEEKLKSLRSELNKLVNSREVVKKVADMVDEVSRVLAQETFKFVSESFTTIFTMLAPDKALSIELSKDYEIRFYYATEKGRGLVVLPSGGQQSVASLALRLAVNQALRAISPRLKDSTLLLDEPTIGLSRELVARLRDLLNKLDEEQRAHIVVVTHDTDLLEAGSTRVRLVLREGATQVSYEGELDKNYRAFVESLIEKPP</sequence>
<keyword evidence="4" id="KW-0378">Hydrolase</keyword>
<dbReference type="PANTHER" id="PTHR32114">
    <property type="entry name" value="ABC TRANSPORTER ABCH.3"/>
    <property type="match status" value="1"/>
</dbReference>
<dbReference type="eggNOG" id="arCOG00368">
    <property type="taxonomic scope" value="Archaea"/>
</dbReference>
<gene>
    <name evidence="12" type="ordered locus">TCELL_1287</name>
</gene>
<evidence type="ECO:0000256" key="8">
    <source>
        <dbReference type="ARBA" id="ARBA00023204"/>
    </source>
</evidence>
<reference evidence="12 13" key="1">
    <citation type="journal article" date="2012" name="J. Bacteriol.">
        <title>Complete genome sequence of the hyperthermophilic cellulolytic Crenarchaeon 'Thermogladius cellulolyticus' 1633.</title>
        <authorList>
            <person name="Mardanov A.V."/>
            <person name="Kochetkova T.V."/>
            <person name="Beletsky A.V."/>
            <person name="Bonch-Osmolovskaya E.A."/>
            <person name="Ravin N.V."/>
            <person name="Skryabin K.G."/>
        </authorList>
    </citation>
    <scope>NUCLEOTIDE SEQUENCE [LARGE SCALE GENOMIC DNA]</scope>
    <source>
        <strain evidence="13">DSM 22663 / VKM B-2946 / 1633</strain>
    </source>
</reference>
<dbReference type="GO" id="GO:0006302">
    <property type="term" value="P:double-strand break repair"/>
    <property type="evidence" value="ECO:0007669"/>
    <property type="project" value="InterPro"/>
</dbReference>
<dbReference type="GO" id="GO:0046872">
    <property type="term" value="F:metal ion binding"/>
    <property type="evidence" value="ECO:0007669"/>
    <property type="project" value="UniProtKB-UniRule"/>
</dbReference>
<feature type="binding site" evidence="9">
    <location>
        <position position="394"/>
    </location>
    <ligand>
        <name>Zn(2+)</name>
        <dbReference type="ChEBI" id="CHEBI:29105"/>
    </ligand>
</feature>
<feature type="binding site" evidence="9">
    <location>
        <position position="397"/>
    </location>
    <ligand>
        <name>Zn(2+)</name>
        <dbReference type="ChEBI" id="CHEBI:29105"/>
    </ligand>
</feature>
<dbReference type="AlphaFoldDB" id="I3TG22"/>
<feature type="coiled-coil region" evidence="10">
    <location>
        <begin position="407"/>
        <end position="568"/>
    </location>
</feature>
<dbReference type="InterPro" id="IPR027417">
    <property type="entry name" value="P-loop_NTPase"/>
</dbReference>
<dbReference type="SUPFAM" id="SSF52540">
    <property type="entry name" value="P-loop containing nucleoside triphosphate hydrolases"/>
    <property type="match status" value="1"/>
</dbReference>
<dbReference type="PROSITE" id="PS51131">
    <property type="entry name" value="ZN_HOOK"/>
    <property type="match status" value="1"/>
</dbReference>
<dbReference type="Gene3D" id="3.40.50.300">
    <property type="entry name" value="P-loop containing nucleotide triphosphate hydrolases"/>
    <property type="match status" value="2"/>
</dbReference>
<dbReference type="Proteomes" id="UP000005270">
    <property type="component" value="Chromosome"/>
</dbReference>
<dbReference type="STRING" id="1184251.TCELL_1287"/>
<keyword evidence="1 9" id="KW-0479">Metal-binding</keyword>
<evidence type="ECO:0000256" key="1">
    <source>
        <dbReference type="ARBA" id="ARBA00022723"/>
    </source>
</evidence>
<dbReference type="EMBL" id="CP003531">
    <property type="protein sequence ID" value="AFK51710.1"/>
    <property type="molecule type" value="Genomic_DNA"/>
</dbReference>
<dbReference type="GO" id="GO:0016887">
    <property type="term" value="F:ATP hydrolysis activity"/>
    <property type="evidence" value="ECO:0007669"/>
    <property type="project" value="InterPro"/>
</dbReference>
<keyword evidence="13" id="KW-1185">Reference proteome</keyword>